<name>I7G5G7_MYCS2</name>
<accession>I7G5G7</accession>
<dbReference type="KEGG" id="msg:MSMEI_1950"/>
<proteinExistence type="predicted"/>
<evidence type="ECO:0000313" key="2">
    <source>
        <dbReference type="Proteomes" id="UP000006158"/>
    </source>
</evidence>
<reference evidence="1 2" key="1">
    <citation type="journal article" date="2007" name="Genome Biol.">
        <title>Interrupted coding sequences in Mycobacterium smegmatis: authentic mutations or sequencing errors?</title>
        <authorList>
            <person name="Deshayes C."/>
            <person name="Perrodou E."/>
            <person name="Gallien S."/>
            <person name="Euphrasie D."/>
            <person name="Schaeffer C."/>
            <person name="Van-Dorsselaer A."/>
            <person name="Poch O."/>
            <person name="Lecompte O."/>
            <person name="Reyrat J.M."/>
        </authorList>
    </citation>
    <scope>NUCLEOTIDE SEQUENCE [LARGE SCALE GENOMIC DNA]</scope>
    <source>
        <strain evidence="2">ATCC 700084 / mc(2)155</strain>
    </source>
</reference>
<dbReference type="AlphaFoldDB" id="I7G5G7"/>
<dbReference type="EMBL" id="CP001663">
    <property type="protein sequence ID" value="AFP38421.1"/>
    <property type="molecule type" value="Genomic_DNA"/>
</dbReference>
<dbReference type="Proteomes" id="UP000006158">
    <property type="component" value="Chromosome"/>
</dbReference>
<evidence type="ECO:0000313" key="1">
    <source>
        <dbReference type="EMBL" id="AFP38421.1"/>
    </source>
</evidence>
<gene>
    <name evidence="1" type="ordered locus">MSMEI_1950</name>
</gene>
<protein>
    <submittedName>
        <fullName evidence="1">Uncharacterized protein</fullName>
    </submittedName>
</protein>
<organism evidence="1 2">
    <name type="scientific">Mycolicibacterium smegmatis (strain ATCC 700084 / mc(2)155)</name>
    <name type="common">Mycobacterium smegmatis</name>
    <dbReference type="NCBI Taxonomy" id="246196"/>
    <lineage>
        <taxon>Bacteria</taxon>
        <taxon>Bacillati</taxon>
        <taxon>Actinomycetota</taxon>
        <taxon>Actinomycetes</taxon>
        <taxon>Mycobacteriales</taxon>
        <taxon>Mycobacteriaceae</taxon>
        <taxon>Mycolicibacterium</taxon>
    </lineage>
</organism>
<reference evidence="1 2" key="2">
    <citation type="journal article" date="2009" name="Genome Res.">
        <title>Ortho-proteogenomics: multiple proteomes investigation through orthology and a new MS-based protocol.</title>
        <authorList>
            <person name="Gallien S."/>
            <person name="Perrodou E."/>
            <person name="Carapito C."/>
            <person name="Deshayes C."/>
            <person name="Reyrat J.M."/>
            <person name="Van Dorsselaer A."/>
            <person name="Poch O."/>
            <person name="Schaeffer C."/>
            <person name="Lecompte O."/>
        </authorList>
    </citation>
    <scope>NUCLEOTIDE SEQUENCE [LARGE SCALE GENOMIC DNA]</scope>
    <source>
        <strain evidence="2">ATCC 700084 / mc(2)155</strain>
    </source>
</reference>
<sequence length="257" mass="28296">MWSCSTWSDARSWPQRLAPGESAEGSARSEVFGQQCARTADVLSHGFSGALGVTRAQLLDDRAVIVRRRLRPAFDRGEELPRGVGQCRLDQPADLPRPGQPVDGLVEPVIEPFDVVVVLARGGLLELGLDVLEFFHQLRGDHARGACRQLTAEQGLGVVDVTDVLAGQRRHRETLAGFDGEEALRLQQQQTLAGRCGADAEVVGHRLRPDELTGPKLTRHDEFTHVSRREITEPQRRCALAIGRGRRSHGLNIVNFL</sequence>